<dbReference type="Proteomes" id="UP001219525">
    <property type="component" value="Unassembled WGS sequence"/>
</dbReference>
<evidence type="ECO:0000313" key="2">
    <source>
        <dbReference type="Proteomes" id="UP001219525"/>
    </source>
</evidence>
<proteinExistence type="predicted"/>
<reference evidence="1" key="1">
    <citation type="submission" date="2023-03" db="EMBL/GenBank/DDBJ databases">
        <title>Massive genome expansion in bonnet fungi (Mycena s.s.) driven by repeated elements and novel gene families across ecological guilds.</title>
        <authorList>
            <consortium name="Lawrence Berkeley National Laboratory"/>
            <person name="Harder C.B."/>
            <person name="Miyauchi S."/>
            <person name="Viragh M."/>
            <person name="Kuo A."/>
            <person name="Thoen E."/>
            <person name="Andreopoulos B."/>
            <person name="Lu D."/>
            <person name="Skrede I."/>
            <person name="Drula E."/>
            <person name="Henrissat B."/>
            <person name="Morin E."/>
            <person name="Kohler A."/>
            <person name="Barry K."/>
            <person name="LaButti K."/>
            <person name="Morin E."/>
            <person name="Salamov A."/>
            <person name="Lipzen A."/>
            <person name="Mereny Z."/>
            <person name="Hegedus B."/>
            <person name="Baldrian P."/>
            <person name="Stursova M."/>
            <person name="Weitz H."/>
            <person name="Taylor A."/>
            <person name="Grigoriev I.V."/>
            <person name="Nagy L.G."/>
            <person name="Martin F."/>
            <person name="Kauserud H."/>
        </authorList>
    </citation>
    <scope>NUCLEOTIDE SEQUENCE</scope>
    <source>
        <strain evidence="1">9144</strain>
    </source>
</reference>
<name>A0AAD6V340_9AGAR</name>
<keyword evidence="2" id="KW-1185">Reference proteome</keyword>
<organism evidence="1 2">
    <name type="scientific">Mycena pura</name>
    <dbReference type="NCBI Taxonomy" id="153505"/>
    <lineage>
        <taxon>Eukaryota</taxon>
        <taxon>Fungi</taxon>
        <taxon>Dikarya</taxon>
        <taxon>Basidiomycota</taxon>
        <taxon>Agaricomycotina</taxon>
        <taxon>Agaricomycetes</taxon>
        <taxon>Agaricomycetidae</taxon>
        <taxon>Agaricales</taxon>
        <taxon>Marasmiineae</taxon>
        <taxon>Mycenaceae</taxon>
        <taxon>Mycena</taxon>
    </lineage>
</organism>
<gene>
    <name evidence="1" type="ORF">GGX14DRAFT_573622</name>
</gene>
<sequence length="310" mass="34586">MACDCVGLSPALARWQNLCLDFYSSIKNFTTSKAEFPALEKVALETPLYAHGLVLNAPPNWKEITLFLKSLPAMVDLMLFVDGAPIPRTLDIIWAQLRTCTLTYCCTTDILHVLPLFSAGTRVCLVDFFEGPERLASVHTVVSDLSIRSRDVRVIDTLLSSLTAPCLKKFCITGRSSCIPHITAFFDRSSCALTHLGVSLWDCGADELTLLTSPHVCDIVDLDVDTQDDPRTFRKATEMLAGRDIMITPKLRRLTLRNCRWASKAVDKIFEIQSNRRPVLQSLWLNRGGLFSQDTLQALKSGGLEVVFFE</sequence>
<comment type="caution">
    <text evidence="1">The sequence shown here is derived from an EMBL/GenBank/DDBJ whole genome shotgun (WGS) entry which is preliminary data.</text>
</comment>
<evidence type="ECO:0000313" key="1">
    <source>
        <dbReference type="EMBL" id="KAJ7198378.1"/>
    </source>
</evidence>
<dbReference type="AlphaFoldDB" id="A0AAD6V340"/>
<protein>
    <submittedName>
        <fullName evidence="1">Uncharacterized protein</fullName>
    </submittedName>
</protein>
<accession>A0AAD6V340</accession>
<dbReference type="EMBL" id="JARJCW010000073">
    <property type="protein sequence ID" value="KAJ7198378.1"/>
    <property type="molecule type" value="Genomic_DNA"/>
</dbReference>